<dbReference type="AlphaFoldDB" id="A0AAD7SE78"/>
<dbReference type="Proteomes" id="UP001221898">
    <property type="component" value="Unassembled WGS sequence"/>
</dbReference>
<sequence length="77" mass="8655">MGLEGKWKTLLLAAAPQHCLAPAIRPEEMTSAVWVRAPEPERTEATNAAIRRDERRFMIAAYLETLSRKAHLKEAAL</sequence>
<organism evidence="1 2">
    <name type="scientific">Aldrovandia affinis</name>
    <dbReference type="NCBI Taxonomy" id="143900"/>
    <lineage>
        <taxon>Eukaryota</taxon>
        <taxon>Metazoa</taxon>
        <taxon>Chordata</taxon>
        <taxon>Craniata</taxon>
        <taxon>Vertebrata</taxon>
        <taxon>Euteleostomi</taxon>
        <taxon>Actinopterygii</taxon>
        <taxon>Neopterygii</taxon>
        <taxon>Teleostei</taxon>
        <taxon>Notacanthiformes</taxon>
        <taxon>Halosauridae</taxon>
        <taxon>Aldrovandia</taxon>
    </lineage>
</organism>
<reference evidence="1" key="1">
    <citation type="journal article" date="2023" name="Science">
        <title>Genome structures resolve the early diversification of teleost fishes.</title>
        <authorList>
            <person name="Parey E."/>
            <person name="Louis A."/>
            <person name="Montfort J."/>
            <person name="Bouchez O."/>
            <person name="Roques C."/>
            <person name="Iampietro C."/>
            <person name="Lluch J."/>
            <person name="Castinel A."/>
            <person name="Donnadieu C."/>
            <person name="Desvignes T."/>
            <person name="Floi Bucao C."/>
            <person name="Jouanno E."/>
            <person name="Wen M."/>
            <person name="Mejri S."/>
            <person name="Dirks R."/>
            <person name="Jansen H."/>
            <person name="Henkel C."/>
            <person name="Chen W.J."/>
            <person name="Zahm M."/>
            <person name="Cabau C."/>
            <person name="Klopp C."/>
            <person name="Thompson A.W."/>
            <person name="Robinson-Rechavi M."/>
            <person name="Braasch I."/>
            <person name="Lecointre G."/>
            <person name="Bobe J."/>
            <person name="Postlethwait J.H."/>
            <person name="Berthelot C."/>
            <person name="Roest Crollius H."/>
            <person name="Guiguen Y."/>
        </authorList>
    </citation>
    <scope>NUCLEOTIDE SEQUENCE</scope>
    <source>
        <strain evidence="1">NC1722</strain>
    </source>
</reference>
<evidence type="ECO:0000313" key="1">
    <source>
        <dbReference type="EMBL" id="KAJ8400970.1"/>
    </source>
</evidence>
<keyword evidence="2" id="KW-1185">Reference proteome</keyword>
<gene>
    <name evidence="1" type="ORF">AAFF_G00389270</name>
</gene>
<evidence type="ECO:0000313" key="2">
    <source>
        <dbReference type="Proteomes" id="UP001221898"/>
    </source>
</evidence>
<protein>
    <submittedName>
        <fullName evidence="1">Uncharacterized protein</fullName>
    </submittedName>
</protein>
<comment type="caution">
    <text evidence="1">The sequence shown here is derived from an EMBL/GenBank/DDBJ whole genome shotgun (WGS) entry which is preliminary data.</text>
</comment>
<proteinExistence type="predicted"/>
<accession>A0AAD7SE78</accession>
<dbReference type="EMBL" id="JAINUG010000073">
    <property type="protein sequence ID" value="KAJ8400970.1"/>
    <property type="molecule type" value="Genomic_DNA"/>
</dbReference>
<name>A0AAD7SE78_9TELE</name>